<gene>
    <name evidence="2" type="ORF">LY01_01323</name>
</gene>
<evidence type="ECO:0000313" key="2">
    <source>
        <dbReference type="EMBL" id="PPK95730.1"/>
    </source>
</evidence>
<keyword evidence="1" id="KW-1133">Transmembrane helix</keyword>
<keyword evidence="1" id="KW-0812">Transmembrane</keyword>
<evidence type="ECO:0000313" key="3">
    <source>
        <dbReference type="Proteomes" id="UP000239002"/>
    </source>
</evidence>
<comment type="caution">
    <text evidence="2">The sequence shown here is derived from an EMBL/GenBank/DDBJ whole genome shotgun (WGS) entry which is preliminary data.</text>
</comment>
<organism evidence="2 3">
    <name type="scientific">Nonlabens xylanidelens</name>
    <dbReference type="NCBI Taxonomy" id="191564"/>
    <lineage>
        <taxon>Bacteria</taxon>
        <taxon>Pseudomonadati</taxon>
        <taxon>Bacteroidota</taxon>
        <taxon>Flavobacteriia</taxon>
        <taxon>Flavobacteriales</taxon>
        <taxon>Flavobacteriaceae</taxon>
        <taxon>Nonlabens</taxon>
    </lineage>
</organism>
<name>A0A2S6INM3_9FLAO</name>
<keyword evidence="3" id="KW-1185">Reference proteome</keyword>
<dbReference type="RefSeq" id="WP_104515022.1">
    <property type="nucleotide sequence ID" value="NZ_MQVW01000002.1"/>
</dbReference>
<feature type="transmembrane region" description="Helical" evidence="1">
    <location>
        <begin position="115"/>
        <end position="140"/>
    </location>
</feature>
<evidence type="ECO:0000256" key="1">
    <source>
        <dbReference type="SAM" id="Phobius"/>
    </source>
</evidence>
<dbReference type="AlphaFoldDB" id="A0A2S6INM3"/>
<reference evidence="2 3" key="1">
    <citation type="submission" date="2018-02" db="EMBL/GenBank/DDBJ databases">
        <title>Genomic Encyclopedia of Archaeal and Bacterial Type Strains, Phase II (KMG-II): from individual species to whole genera.</title>
        <authorList>
            <person name="Goeker M."/>
        </authorList>
    </citation>
    <scope>NUCLEOTIDE SEQUENCE [LARGE SCALE GENOMIC DNA]</scope>
    <source>
        <strain evidence="2 3">DSM 16809</strain>
    </source>
</reference>
<dbReference type="EMBL" id="PTJE01000002">
    <property type="protein sequence ID" value="PPK95730.1"/>
    <property type="molecule type" value="Genomic_DNA"/>
</dbReference>
<protein>
    <submittedName>
        <fullName evidence="2">Uncharacterized protein</fullName>
    </submittedName>
</protein>
<accession>A0A2S6INM3</accession>
<proteinExistence type="predicted"/>
<feature type="transmembrane region" description="Helical" evidence="1">
    <location>
        <begin position="34"/>
        <end position="59"/>
    </location>
</feature>
<feature type="transmembrane region" description="Helical" evidence="1">
    <location>
        <begin position="71"/>
        <end position="94"/>
    </location>
</feature>
<keyword evidence="1" id="KW-0472">Membrane</keyword>
<dbReference type="OrthoDB" id="9910424at2"/>
<dbReference type="Proteomes" id="UP000239002">
    <property type="component" value="Unassembled WGS sequence"/>
</dbReference>
<sequence>MKIKNPFLRFNIQETEYLEKPNSTYEMVQLRKRALIFILDYSLLFSIIYLTISFVKIITPDVPDNITYATVAFYSLLFIFTEYYFDGTIFKVLFKMRSMSTNCKKLRPHIFVIKFLLRPIALIIALIYFKFCFAILLWLFGIQKPLFQFLGGEMDTIWYDEYINQIVTKIQDGND</sequence>